<dbReference type="InterPro" id="IPR020449">
    <property type="entry name" value="Tscrpt_reg_AraC-type_HTH"/>
</dbReference>
<dbReference type="PANTHER" id="PTHR46796:SF6">
    <property type="entry name" value="ARAC SUBFAMILY"/>
    <property type="match status" value="1"/>
</dbReference>
<dbReference type="InterPro" id="IPR050204">
    <property type="entry name" value="AraC_XylS_family_regulators"/>
</dbReference>
<dbReference type="PANTHER" id="PTHR46796">
    <property type="entry name" value="HTH-TYPE TRANSCRIPTIONAL ACTIVATOR RHAS-RELATED"/>
    <property type="match status" value="1"/>
</dbReference>
<dbReference type="InterPro" id="IPR018060">
    <property type="entry name" value="HTH_AraC"/>
</dbReference>
<dbReference type="PROSITE" id="PS00041">
    <property type="entry name" value="HTH_ARAC_FAMILY_1"/>
    <property type="match status" value="1"/>
</dbReference>
<evidence type="ECO:0000313" key="5">
    <source>
        <dbReference type="EMBL" id="AWB06721.1"/>
    </source>
</evidence>
<dbReference type="GO" id="GO:0043565">
    <property type="term" value="F:sequence-specific DNA binding"/>
    <property type="evidence" value="ECO:0007669"/>
    <property type="project" value="InterPro"/>
</dbReference>
<evidence type="ECO:0000256" key="1">
    <source>
        <dbReference type="ARBA" id="ARBA00023015"/>
    </source>
</evidence>
<dbReference type="SMART" id="SM00342">
    <property type="entry name" value="HTH_ARAC"/>
    <property type="match status" value="1"/>
</dbReference>
<dbReference type="KEGG" id="ahu:A6A40_16830"/>
<dbReference type="Gene3D" id="1.10.10.60">
    <property type="entry name" value="Homeodomain-like"/>
    <property type="match status" value="1"/>
</dbReference>
<evidence type="ECO:0000256" key="2">
    <source>
        <dbReference type="ARBA" id="ARBA00023125"/>
    </source>
</evidence>
<evidence type="ECO:0000313" key="6">
    <source>
        <dbReference type="Proteomes" id="UP000077405"/>
    </source>
</evidence>
<proteinExistence type="predicted"/>
<keyword evidence="1" id="KW-0805">Transcription regulation</keyword>
<reference evidence="5 6" key="1">
    <citation type="submission" date="2018-04" db="EMBL/GenBank/DDBJ databases">
        <title>Complete genome sequence of the nitrogen-fixing bacterium Azospirillum humicireducens type strain SgZ-5.</title>
        <authorList>
            <person name="Yu Z."/>
        </authorList>
    </citation>
    <scope>NUCLEOTIDE SEQUENCE [LARGE SCALE GENOMIC DNA]</scope>
    <source>
        <strain evidence="5 6">SgZ-5</strain>
        <plasmid evidence="5 6">pYZ1</plasmid>
    </source>
</reference>
<geneLocation type="plasmid" evidence="5 6">
    <name>pYZ1</name>
</geneLocation>
<dbReference type="AlphaFoldDB" id="A0A2R4VQN2"/>
<dbReference type="InterPro" id="IPR018062">
    <property type="entry name" value="HTH_AraC-typ_CS"/>
</dbReference>
<organism evidence="5 6">
    <name type="scientific">Azospirillum humicireducens</name>
    <dbReference type="NCBI Taxonomy" id="1226968"/>
    <lineage>
        <taxon>Bacteria</taxon>
        <taxon>Pseudomonadati</taxon>
        <taxon>Pseudomonadota</taxon>
        <taxon>Alphaproteobacteria</taxon>
        <taxon>Rhodospirillales</taxon>
        <taxon>Azospirillaceae</taxon>
        <taxon>Azospirillum</taxon>
    </lineage>
</organism>
<dbReference type="PROSITE" id="PS01124">
    <property type="entry name" value="HTH_ARAC_FAMILY_2"/>
    <property type="match status" value="1"/>
</dbReference>
<feature type="domain" description="HTH araC/xylS-type" evidence="4">
    <location>
        <begin position="212"/>
        <end position="311"/>
    </location>
</feature>
<evidence type="ECO:0000259" key="4">
    <source>
        <dbReference type="PROSITE" id="PS01124"/>
    </source>
</evidence>
<sequence>MRISFVAAQTVPFRRFSTGFLPERERFGAWRDAMTSVYEIAPLEEDASRRFSGTATSAHLGPLIVGTMDVDALAYNRSPTKIRSDHMDHFIIRLDRSGTAGNASDEILVKDMGQPLALPPMRLDGACIIVPRDVMTGMLPRADALHGTRLGGIMGRLLADHMRSLAQAVPAATVEEAPQIVRAIRDMVTACLAPSHDALVQARPQVAATLIMQARRHIDANLTNPDLSPDRLCVALGLSRSALYTLFEPHHGVNRYIQERRLLRVREHLCDPGERRRIGEIAFAYGFTSEAHFSRAFRRAFGCSPSEMRAGAVAGRAKGAVQTGAAGSIGGEFPDWLRQLRA</sequence>
<keyword evidence="6" id="KW-1185">Reference proteome</keyword>
<gene>
    <name evidence="5" type="ORF">A6A40_16830</name>
</gene>
<keyword evidence="2" id="KW-0238">DNA-binding</keyword>
<protein>
    <submittedName>
        <fullName evidence="5">AraC family transcriptional regulator</fullName>
    </submittedName>
</protein>
<accession>A0A2R4VQN2</accession>
<dbReference type="PRINTS" id="PR00032">
    <property type="entry name" value="HTHARAC"/>
</dbReference>
<dbReference type="SUPFAM" id="SSF46689">
    <property type="entry name" value="Homeodomain-like"/>
    <property type="match status" value="1"/>
</dbReference>
<dbReference type="GO" id="GO:0003700">
    <property type="term" value="F:DNA-binding transcription factor activity"/>
    <property type="evidence" value="ECO:0007669"/>
    <property type="project" value="InterPro"/>
</dbReference>
<keyword evidence="5" id="KW-0614">Plasmid</keyword>
<dbReference type="Pfam" id="PF12833">
    <property type="entry name" value="HTH_18"/>
    <property type="match status" value="1"/>
</dbReference>
<evidence type="ECO:0000256" key="3">
    <source>
        <dbReference type="ARBA" id="ARBA00023163"/>
    </source>
</evidence>
<dbReference type="EMBL" id="CP028902">
    <property type="protein sequence ID" value="AWB06721.1"/>
    <property type="molecule type" value="Genomic_DNA"/>
</dbReference>
<dbReference type="InterPro" id="IPR009057">
    <property type="entry name" value="Homeodomain-like_sf"/>
</dbReference>
<keyword evidence="3" id="KW-0804">Transcription</keyword>
<name>A0A2R4VQN2_9PROT</name>
<dbReference type="Proteomes" id="UP000077405">
    <property type="component" value="Plasmid pYZ1"/>
</dbReference>